<evidence type="ECO:0000256" key="3">
    <source>
        <dbReference type="ARBA" id="ARBA00023125"/>
    </source>
</evidence>
<dbReference type="SUPFAM" id="SSF46689">
    <property type="entry name" value="Homeodomain-like"/>
    <property type="match status" value="1"/>
</dbReference>
<dbReference type="InterPro" id="IPR039538">
    <property type="entry name" value="BetI_C"/>
</dbReference>
<comment type="caution">
    <text evidence="7">The sequence shown here is derived from an EMBL/GenBank/DDBJ whole genome shotgun (WGS) entry which is preliminary data.</text>
</comment>
<dbReference type="Proteomes" id="UP001244563">
    <property type="component" value="Unassembled WGS sequence"/>
</dbReference>
<evidence type="ECO:0000256" key="5">
    <source>
        <dbReference type="PROSITE-ProRule" id="PRU00335"/>
    </source>
</evidence>
<keyword evidence="2" id="KW-0805">Transcription regulation</keyword>
<feature type="DNA-binding region" description="H-T-H motif" evidence="5">
    <location>
        <begin position="31"/>
        <end position="50"/>
    </location>
</feature>
<name>A0ABT9TK47_PAENI</name>
<dbReference type="SUPFAM" id="SSF48498">
    <property type="entry name" value="Tetracyclin repressor-like, C-terminal domain"/>
    <property type="match status" value="1"/>
</dbReference>
<dbReference type="Pfam" id="PF13977">
    <property type="entry name" value="TetR_C_6"/>
    <property type="match status" value="1"/>
</dbReference>
<dbReference type="PANTHER" id="PTHR30055">
    <property type="entry name" value="HTH-TYPE TRANSCRIPTIONAL REGULATOR RUTR"/>
    <property type="match status" value="1"/>
</dbReference>
<evidence type="ECO:0000256" key="2">
    <source>
        <dbReference type="ARBA" id="ARBA00023015"/>
    </source>
</evidence>
<feature type="domain" description="HTH tetR-type" evidence="6">
    <location>
        <begin position="8"/>
        <end position="68"/>
    </location>
</feature>
<reference evidence="7 8" key="1">
    <citation type="submission" date="2023-07" db="EMBL/GenBank/DDBJ databases">
        <title>Sorghum-associated microbial communities from plants grown in Nebraska, USA.</title>
        <authorList>
            <person name="Schachtman D."/>
        </authorList>
    </citation>
    <scope>NUCLEOTIDE SEQUENCE [LARGE SCALE GENOMIC DNA]</scope>
    <source>
        <strain evidence="7 8">CC523</strain>
    </source>
</reference>
<keyword evidence="3 5" id="KW-0238">DNA-binding</keyword>
<keyword evidence="1" id="KW-0678">Repressor</keyword>
<sequence length="207" mass="22377">MPKIVDAEARRQEVVQAVFRIIASDGLERASLREVADEAGLAVGSVRHYFASSDELLVFSFGVVIDRIAGRLETALSDVELEVAGSPGHHTAVLNLLGQFLPLDEELAVDACVWMAFRHAARIKPVLAPEAERSHRTVAAAIGRLILLLNPGQADARQTLVTEAERLLATLDGLCMHALLQPEWMTAEVCSDVLASHLKTLAEPAES</sequence>
<dbReference type="InterPro" id="IPR036271">
    <property type="entry name" value="Tet_transcr_reg_TetR-rel_C_sf"/>
</dbReference>
<organism evidence="7 8">
    <name type="scientific">Paenarthrobacter nicotinovorans</name>
    <name type="common">Arthrobacter nicotinovorans</name>
    <dbReference type="NCBI Taxonomy" id="29320"/>
    <lineage>
        <taxon>Bacteria</taxon>
        <taxon>Bacillati</taxon>
        <taxon>Actinomycetota</taxon>
        <taxon>Actinomycetes</taxon>
        <taxon>Micrococcales</taxon>
        <taxon>Micrococcaceae</taxon>
        <taxon>Paenarthrobacter</taxon>
    </lineage>
</organism>
<accession>A0ABT9TK47</accession>
<protein>
    <submittedName>
        <fullName evidence="7">AcrR family transcriptional regulator</fullName>
    </submittedName>
</protein>
<evidence type="ECO:0000313" key="7">
    <source>
        <dbReference type="EMBL" id="MDQ0100997.1"/>
    </source>
</evidence>
<gene>
    <name evidence="7" type="ORF">J2T10_000616</name>
</gene>
<dbReference type="PANTHER" id="PTHR30055:SF226">
    <property type="entry name" value="HTH-TYPE TRANSCRIPTIONAL REGULATOR PKSA"/>
    <property type="match status" value="1"/>
</dbReference>
<evidence type="ECO:0000313" key="8">
    <source>
        <dbReference type="Proteomes" id="UP001244563"/>
    </source>
</evidence>
<evidence type="ECO:0000259" key="6">
    <source>
        <dbReference type="PROSITE" id="PS50977"/>
    </source>
</evidence>
<evidence type="ECO:0000256" key="1">
    <source>
        <dbReference type="ARBA" id="ARBA00022491"/>
    </source>
</evidence>
<keyword evidence="4" id="KW-0804">Transcription</keyword>
<keyword evidence="8" id="KW-1185">Reference proteome</keyword>
<dbReference type="EMBL" id="JAUSSW010000001">
    <property type="protein sequence ID" value="MDQ0100997.1"/>
    <property type="molecule type" value="Genomic_DNA"/>
</dbReference>
<dbReference type="InterPro" id="IPR050109">
    <property type="entry name" value="HTH-type_TetR-like_transc_reg"/>
</dbReference>
<evidence type="ECO:0000256" key="4">
    <source>
        <dbReference type="ARBA" id="ARBA00023163"/>
    </source>
</evidence>
<dbReference type="InterPro" id="IPR001647">
    <property type="entry name" value="HTH_TetR"/>
</dbReference>
<proteinExistence type="predicted"/>
<dbReference type="RefSeq" id="WP_306876874.1">
    <property type="nucleotide sequence ID" value="NZ_JAUSSW010000001.1"/>
</dbReference>
<dbReference type="InterPro" id="IPR009057">
    <property type="entry name" value="Homeodomain-like_sf"/>
</dbReference>
<dbReference type="Gene3D" id="1.10.357.10">
    <property type="entry name" value="Tetracycline Repressor, domain 2"/>
    <property type="match status" value="1"/>
</dbReference>
<dbReference type="PROSITE" id="PS50977">
    <property type="entry name" value="HTH_TETR_2"/>
    <property type="match status" value="1"/>
</dbReference>
<dbReference type="Pfam" id="PF00440">
    <property type="entry name" value="TetR_N"/>
    <property type="match status" value="1"/>
</dbReference>